<keyword evidence="4" id="KW-1185">Reference proteome</keyword>
<dbReference type="GO" id="GO:0045931">
    <property type="term" value="P:positive regulation of mitotic cell cycle"/>
    <property type="evidence" value="ECO:0007669"/>
    <property type="project" value="TreeGrafter"/>
</dbReference>
<dbReference type="AlphaFoldDB" id="A0AAD3E5L1"/>
<gene>
    <name evidence="3" type="ORF">Agub_g15862</name>
</gene>
<dbReference type="GO" id="GO:0060271">
    <property type="term" value="P:cilium assembly"/>
    <property type="evidence" value="ECO:0007669"/>
    <property type="project" value="TreeGrafter"/>
</dbReference>
<feature type="compositionally biased region" description="Low complexity" evidence="2">
    <location>
        <begin position="186"/>
        <end position="196"/>
    </location>
</feature>
<proteinExistence type="predicted"/>
<dbReference type="Proteomes" id="UP001054857">
    <property type="component" value="Unassembled WGS sequence"/>
</dbReference>
<evidence type="ECO:0000256" key="1">
    <source>
        <dbReference type="SAM" id="Coils"/>
    </source>
</evidence>
<dbReference type="EMBL" id="BMAR01000093">
    <property type="protein sequence ID" value="GFR53142.1"/>
    <property type="molecule type" value="Genomic_DNA"/>
</dbReference>
<feature type="region of interest" description="Disordered" evidence="2">
    <location>
        <begin position="179"/>
        <end position="211"/>
    </location>
</feature>
<accession>A0AAD3E5L1</accession>
<reference evidence="3 4" key="1">
    <citation type="journal article" date="2021" name="Sci. Rep.">
        <title>Genome sequencing of the multicellular alga Astrephomene provides insights into convergent evolution of germ-soma differentiation.</title>
        <authorList>
            <person name="Yamashita S."/>
            <person name="Yamamoto K."/>
            <person name="Matsuzaki R."/>
            <person name="Suzuki S."/>
            <person name="Yamaguchi H."/>
            <person name="Hirooka S."/>
            <person name="Minakuchi Y."/>
            <person name="Miyagishima S."/>
            <person name="Kawachi M."/>
            <person name="Toyoda A."/>
            <person name="Nozaki H."/>
        </authorList>
    </citation>
    <scope>NUCLEOTIDE SEQUENCE [LARGE SCALE GENOMIC DNA]</scope>
    <source>
        <strain evidence="3 4">NIES-4017</strain>
    </source>
</reference>
<organism evidence="3 4">
    <name type="scientific">Astrephomene gubernaculifera</name>
    <dbReference type="NCBI Taxonomy" id="47775"/>
    <lineage>
        <taxon>Eukaryota</taxon>
        <taxon>Viridiplantae</taxon>
        <taxon>Chlorophyta</taxon>
        <taxon>core chlorophytes</taxon>
        <taxon>Chlorophyceae</taxon>
        <taxon>CS clade</taxon>
        <taxon>Chlamydomonadales</taxon>
        <taxon>Astrephomenaceae</taxon>
        <taxon>Astrephomene</taxon>
    </lineage>
</organism>
<dbReference type="GO" id="GO:0007020">
    <property type="term" value="P:microtubule nucleation"/>
    <property type="evidence" value="ECO:0007669"/>
    <property type="project" value="TreeGrafter"/>
</dbReference>
<dbReference type="InterPro" id="IPR042481">
    <property type="entry name" value="CCDC57"/>
</dbReference>
<keyword evidence="1" id="KW-0175">Coiled coil</keyword>
<evidence type="ECO:0000313" key="3">
    <source>
        <dbReference type="EMBL" id="GFR53142.1"/>
    </source>
</evidence>
<feature type="non-terminal residue" evidence="3">
    <location>
        <position position="1"/>
    </location>
</feature>
<dbReference type="PANTHER" id="PTHR46725">
    <property type="entry name" value="COILED-COIL DOMAIN-CONTAINING PROTEIN 57"/>
    <property type="match status" value="1"/>
</dbReference>
<comment type="caution">
    <text evidence="3">The sequence shown here is derived from an EMBL/GenBank/DDBJ whole genome shotgun (WGS) entry which is preliminary data.</text>
</comment>
<dbReference type="PANTHER" id="PTHR46725:SF1">
    <property type="entry name" value="COILED-COIL DOMAIN-CONTAINING PROTEIN 57"/>
    <property type="match status" value="1"/>
</dbReference>
<feature type="compositionally biased region" description="Basic and acidic residues" evidence="2">
    <location>
        <begin position="197"/>
        <end position="211"/>
    </location>
</feature>
<dbReference type="GO" id="GO:0005876">
    <property type="term" value="C:spindle microtubule"/>
    <property type="evidence" value="ECO:0007669"/>
    <property type="project" value="TreeGrafter"/>
</dbReference>
<feature type="coiled-coil region" evidence="1">
    <location>
        <begin position="1"/>
        <end position="43"/>
    </location>
</feature>
<protein>
    <submittedName>
        <fullName evidence="3">Uncharacterized protein</fullName>
    </submittedName>
</protein>
<evidence type="ECO:0000313" key="4">
    <source>
        <dbReference type="Proteomes" id="UP001054857"/>
    </source>
</evidence>
<name>A0AAD3E5L1_9CHLO</name>
<evidence type="ECO:0000256" key="2">
    <source>
        <dbReference type="SAM" id="MobiDB-lite"/>
    </source>
</evidence>
<sequence>MVDSLEQLQRREQELAELRNRTLQSLEQQLATREHELVALTQQFEALKADFTYNLDLLRQRDEELASYDEAAVQHQAHEAALRGRVAELEALAGSLQSDLAAARAASEQQQFLLSAQRSELAALREEERLGRAEAALRQREQAEAARRGMQRELEEVREAAERQRVALQAAHQQQLQRAEEELAEAKQAASASARLAEQRQRELQEAAERE</sequence>